<keyword evidence="3" id="KW-0134">Cell wall</keyword>
<feature type="region of interest" description="Disordered" evidence="7">
    <location>
        <begin position="586"/>
        <end position="697"/>
    </location>
</feature>
<keyword evidence="6" id="KW-0572">Peptidoglycan-anchor</keyword>
<sequence length="725" mass="76055">MRTKLISVCLGLLTLLLVIFSFGQSARAATINTTGLTGSEATVTDRYGTVVTDPTDLSKWQNYKVSYDWSIPNGQKIQAGDTAPVTLPGNTVATSDLSFDLKDDNGATIGTFTIKAGESTGTITFTEQLIGTQDRQGTLNLYAKGTADNGTHGQDWALNKIGWVSEKDENGLPTQLTWNIAFNPSGNDLGTVTITDTIGPNQMYVSGTVHADTGMYNDKGEFISAGQPIQPEVTVNGKQLTFVFEGVHTAVNMTYNVKLSNVSANGGSWMNDATMNGVMVGGHVTWGGNGTGNGGSGNEGDPGALGAFLLQKTDAKTGAALAGAEYQLQDSNGEVIQTGLTTNAEGRLFVDQLAEGKYVLIETKAPEGYDINKTPIAFDVENGSGTPTTNLTQTDEPTVIPPKTGGFTLTKLAAGSTEKLAGAVYELRDANGKVIQSDLTTDAAGELTVNDLVVGDYTLVETKAPAGYELSTTPIKVTIVADQTAPLSVTATDDKTPVVTKGRVQLTKTDDETGQVLAGAVYELQDANGKVLKTDLTTDEAGQLTVSDLAAGDYRLVETKAPSGYELNATPITFTVKIGETELLTVTAKDTPLTEEPGEPETPGEPENPEPPVTPSEPEPEPENPGPEEPNEPGLPGAEDSDNSSSLPQTGGNSTATPKPVAPITDQYPGGTIDGQPIGSTGKPGKGLPQTNEKSDDETLISVAGVTIMMIVFALGSWDWRRNRY</sequence>
<keyword evidence="8" id="KW-0472">Membrane</keyword>
<keyword evidence="5 9" id="KW-0732">Signal</keyword>
<dbReference type="Proteomes" id="UP001596227">
    <property type="component" value="Unassembled WGS sequence"/>
</dbReference>
<evidence type="ECO:0000256" key="7">
    <source>
        <dbReference type="SAM" id="MobiDB-lite"/>
    </source>
</evidence>
<feature type="domain" description="Collagen binding" evidence="10">
    <location>
        <begin position="157"/>
        <end position="277"/>
    </location>
</feature>
<comment type="similarity">
    <text evidence="2">Belongs to the serine-aspartate repeat-containing protein (SDr) family.</text>
</comment>
<keyword evidence="14" id="KW-1185">Reference proteome</keyword>
<feature type="signal peptide" evidence="9">
    <location>
        <begin position="1"/>
        <end position="28"/>
    </location>
</feature>
<keyword evidence="8" id="KW-1133">Transmembrane helix</keyword>
<dbReference type="InterPro" id="IPR008456">
    <property type="entry name" value="Collagen-bd_dom"/>
</dbReference>
<dbReference type="PANTHER" id="PTHR36108:SF13">
    <property type="entry name" value="COLOSSIN-B-RELATED"/>
    <property type="match status" value="1"/>
</dbReference>
<evidence type="ECO:0000256" key="4">
    <source>
        <dbReference type="ARBA" id="ARBA00022525"/>
    </source>
</evidence>
<dbReference type="PANTHER" id="PTHR36108">
    <property type="entry name" value="COLOSSIN-B-RELATED"/>
    <property type="match status" value="1"/>
</dbReference>
<evidence type="ECO:0000259" key="10">
    <source>
        <dbReference type="Pfam" id="PF05737"/>
    </source>
</evidence>
<dbReference type="InterPro" id="IPR011252">
    <property type="entry name" value="Fibrogen-bd_dom1"/>
</dbReference>
<evidence type="ECO:0000256" key="6">
    <source>
        <dbReference type="ARBA" id="ARBA00023088"/>
    </source>
</evidence>
<feature type="domain" description="SDR-like Ig" evidence="12">
    <location>
        <begin position="58"/>
        <end position="144"/>
    </location>
</feature>
<feature type="compositionally biased region" description="Pro residues" evidence="7">
    <location>
        <begin position="609"/>
        <end position="628"/>
    </location>
</feature>
<dbReference type="InterPro" id="IPR041171">
    <property type="entry name" value="SDR_Ig"/>
</dbReference>
<keyword evidence="4" id="KW-0964">Secreted</keyword>
<feature type="transmembrane region" description="Helical" evidence="8">
    <location>
        <begin position="699"/>
        <end position="718"/>
    </location>
</feature>
<dbReference type="Pfam" id="PF17961">
    <property type="entry name" value="Big_8"/>
    <property type="match status" value="1"/>
</dbReference>
<feature type="domain" description="SpaA-like prealbumin fold" evidence="11">
    <location>
        <begin position="502"/>
        <end position="588"/>
    </location>
</feature>
<dbReference type="RefSeq" id="WP_137606594.1">
    <property type="nucleotide sequence ID" value="NZ_BJDH01000002.1"/>
</dbReference>
<feature type="compositionally biased region" description="Acidic residues" evidence="7">
    <location>
        <begin position="596"/>
        <end position="608"/>
    </location>
</feature>
<feature type="chain" id="PRO_5045299427" evidence="9">
    <location>
        <begin position="29"/>
        <end position="725"/>
    </location>
</feature>
<dbReference type="Pfam" id="PF05737">
    <property type="entry name" value="Collagen_bind"/>
    <property type="match status" value="1"/>
</dbReference>
<evidence type="ECO:0000313" key="14">
    <source>
        <dbReference type="Proteomes" id="UP001596227"/>
    </source>
</evidence>
<dbReference type="Gene3D" id="2.60.40.10">
    <property type="entry name" value="Immunoglobulins"/>
    <property type="match status" value="3"/>
</dbReference>
<gene>
    <name evidence="13" type="ORF">ACFQH1_06565</name>
</gene>
<evidence type="ECO:0000256" key="8">
    <source>
        <dbReference type="SAM" id="Phobius"/>
    </source>
</evidence>
<dbReference type="Pfam" id="PF17802">
    <property type="entry name" value="SpaA"/>
    <property type="match status" value="3"/>
</dbReference>
<dbReference type="SUPFAM" id="SSF49478">
    <property type="entry name" value="Cna protein B-type domain"/>
    <property type="match status" value="3"/>
</dbReference>
<name>A0ABW1UG78_9LACO</name>
<dbReference type="InterPro" id="IPR008966">
    <property type="entry name" value="Adhesion_dom_sf"/>
</dbReference>
<keyword evidence="8" id="KW-0812">Transmembrane</keyword>
<comment type="caution">
    <text evidence="13">The sequence shown here is derived from an EMBL/GenBank/DDBJ whole genome shotgun (WGS) entry which is preliminary data.</text>
</comment>
<evidence type="ECO:0000313" key="13">
    <source>
        <dbReference type="EMBL" id="MFC6294859.1"/>
    </source>
</evidence>
<evidence type="ECO:0000259" key="12">
    <source>
        <dbReference type="Pfam" id="PF17961"/>
    </source>
</evidence>
<evidence type="ECO:0000256" key="1">
    <source>
        <dbReference type="ARBA" id="ARBA00004168"/>
    </source>
</evidence>
<proteinExistence type="inferred from homology"/>
<evidence type="ECO:0000256" key="2">
    <source>
        <dbReference type="ARBA" id="ARBA00007257"/>
    </source>
</evidence>
<protein>
    <submittedName>
        <fullName evidence="13">SpaA isopeptide-forming pilin-related protein</fullName>
    </submittedName>
</protein>
<evidence type="ECO:0000259" key="11">
    <source>
        <dbReference type="Pfam" id="PF17802"/>
    </source>
</evidence>
<evidence type="ECO:0000256" key="5">
    <source>
        <dbReference type="ARBA" id="ARBA00022729"/>
    </source>
</evidence>
<evidence type="ECO:0000256" key="3">
    <source>
        <dbReference type="ARBA" id="ARBA00022512"/>
    </source>
</evidence>
<organism evidence="13 14">
    <name type="scientific">Lactiplantibacillus daoliensis</name>
    <dbReference type="NCBI Taxonomy" id="2559916"/>
    <lineage>
        <taxon>Bacteria</taxon>
        <taxon>Bacillati</taxon>
        <taxon>Bacillota</taxon>
        <taxon>Bacilli</taxon>
        <taxon>Lactobacillales</taxon>
        <taxon>Lactobacillaceae</taxon>
        <taxon>Lactiplantibacillus</taxon>
    </lineage>
</organism>
<dbReference type="EMBL" id="JBHSSB010000015">
    <property type="protein sequence ID" value="MFC6294859.1"/>
    <property type="molecule type" value="Genomic_DNA"/>
</dbReference>
<accession>A0ABW1UG78</accession>
<comment type="subcellular location">
    <subcellularLocation>
        <location evidence="1">Secreted</location>
        <location evidence="1">Cell wall</location>
        <topology evidence="1">Peptidoglycan-anchor</topology>
    </subcellularLocation>
</comment>
<feature type="domain" description="SpaA-like prealbumin fold" evidence="11">
    <location>
        <begin position="406"/>
        <end position="493"/>
    </location>
</feature>
<feature type="domain" description="SpaA-like prealbumin fold" evidence="11">
    <location>
        <begin position="308"/>
        <end position="392"/>
    </location>
</feature>
<dbReference type="InterPro" id="IPR013783">
    <property type="entry name" value="Ig-like_fold"/>
</dbReference>
<feature type="compositionally biased region" description="Polar residues" evidence="7">
    <location>
        <begin position="643"/>
        <end position="657"/>
    </location>
</feature>
<dbReference type="SUPFAM" id="SSF49401">
    <property type="entry name" value="Bacterial adhesins"/>
    <property type="match status" value="2"/>
</dbReference>
<dbReference type="Gene3D" id="2.60.40.1280">
    <property type="match status" value="1"/>
</dbReference>
<dbReference type="InterPro" id="IPR041033">
    <property type="entry name" value="SpaA_PFL_dom_1"/>
</dbReference>
<dbReference type="Gene3D" id="2.60.40.740">
    <property type="match status" value="1"/>
</dbReference>
<evidence type="ECO:0000256" key="9">
    <source>
        <dbReference type="SAM" id="SignalP"/>
    </source>
</evidence>
<reference evidence="14" key="1">
    <citation type="journal article" date="2019" name="Int. J. Syst. Evol. Microbiol.">
        <title>The Global Catalogue of Microorganisms (GCM) 10K type strain sequencing project: providing services to taxonomists for standard genome sequencing and annotation.</title>
        <authorList>
            <consortium name="The Broad Institute Genomics Platform"/>
            <consortium name="The Broad Institute Genome Sequencing Center for Infectious Disease"/>
            <person name="Wu L."/>
            <person name="Ma J."/>
        </authorList>
    </citation>
    <scope>NUCLEOTIDE SEQUENCE [LARGE SCALE GENOMIC DNA]</scope>
    <source>
        <strain evidence="14">CCM 8934</strain>
    </source>
</reference>